<dbReference type="PANTHER" id="PTHR23284">
    <property type="entry name" value="PROLACTIN REGULATORY ELEMENT BINDING PROTEIN"/>
    <property type="match status" value="1"/>
</dbReference>
<keyword evidence="5" id="KW-0677">Repeat</keyword>
<keyword evidence="4 12" id="KW-0812">Transmembrane</keyword>
<keyword evidence="6" id="KW-0256">Endoplasmic reticulum</keyword>
<keyword evidence="8" id="KW-0653">Protein transport</keyword>
<protein>
    <recommendedName>
        <fullName evidence="14">Anaphase-promoting complex subunit 4 WD40 domain-containing protein</fullName>
    </recommendedName>
</protein>
<evidence type="ECO:0008006" key="14">
    <source>
        <dbReference type="Google" id="ProtNLM"/>
    </source>
</evidence>
<keyword evidence="7" id="KW-0931">ER-Golgi transport</keyword>
<dbReference type="Pfam" id="PF00400">
    <property type="entry name" value="WD40"/>
    <property type="match status" value="2"/>
</dbReference>
<dbReference type="GO" id="GO:0006888">
    <property type="term" value="P:endoplasmic reticulum to Golgi vesicle-mediated transport"/>
    <property type="evidence" value="ECO:0007669"/>
    <property type="project" value="TreeGrafter"/>
</dbReference>
<dbReference type="AlphaFoldDB" id="A0A7S0KE58"/>
<keyword evidence="9 12" id="KW-1133">Transmembrane helix</keyword>
<dbReference type="GO" id="GO:0003400">
    <property type="term" value="P:regulation of COPII vesicle coating"/>
    <property type="evidence" value="ECO:0007669"/>
    <property type="project" value="TreeGrafter"/>
</dbReference>
<evidence type="ECO:0000256" key="7">
    <source>
        <dbReference type="ARBA" id="ARBA00022892"/>
    </source>
</evidence>
<evidence type="ECO:0000256" key="3">
    <source>
        <dbReference type="ARBA" id="ARBA00022574"/>
    </source>
</evidence>
<comment type="subcellular location">
    <subcellularLocation>
        <location evidence="1">Endoplasmic reticulum membrane</location>
        <topology evidence="1">Single-pass membrane protein</topology>
    </subcellularLocation>
</comment>
<evidence type="ECO:0000256" key="1">
    <source>
        <dbReference type="ARBA" id="ARBA00004389"/>
    </source>
</evidence>
<evidence type="ECO:0000256" key="5">
    <source>
        <dbReference type="ARBA" id="ARBA00022737"/>
    </source>
</evidence>
<keyword evidence="2" id="KW-0813">Transport</keyword>
<dbReference type="SUPFAM" id="SSF50998">
    <property type="entry name" value="Quinoprotein alcohol dehydrogenase-like"/>
    <property type="match status" value="1"/>
</dbReference>
<dbReference type="EMBL" id="HBEW01002233">
    <property type="protein sequence ID" value="CAD8578618.1"/>
    <property type="molecule type" value="Transcribed_RNA"/>
</dbReference>
<dbReference type="InterPro" id="IPR011047">
    <property type="entry name" value="Quinoprotein_ADH-like_sf"/>
</dbReference>
<dbReference type="InterPro" id="IPR015943">
    <property type="entry name" value="WD40/YVTN_repeat-like_dom_sf"/>
</dbReference>
<dbReference type="SMART" id="SM00320">
    <property type="entry name" value="WD40"/>
    <property type="match status" value="4"/>
</dbReference>
<dbReference type="GO" id="GO:0015031">
    <property type="term" value="P:protein transport"/>
    <property type="evidence" value="ECO:0007669"/>
    <property type="project" value="UniProtKB-KW"/>
</dbReference>
<evidence type="ECO:0000256" key="9">
    <source>
        <dbReference type="ARBA" id="ARBA00022989"/>
    </source>
</evidence>
<keyword evidence="3" id="KW-0853">WD repeat</keyword>
<evidence type="ECO:0000256" key="12">
    <source>
        <dbReference type="SAM" id="Phobius"/>
    </source>
</evidence>
<dbReference type="GO" id="GO:0005789">
    <property type="term" value="C:endoplasmic reticulum membrane"/>
    <property type="evidence" value="ECO:0007669"/>
    <property type="project" value="UniProtKB-SubCell"/>
</dbReference>
<accession>A0A7S0KE58</accession>
<dbReference type="InterPro" id="IPR045260">
    <property type="entry name" value="Sec12-like"/>
</dbReference>
<evidence type="ECO:0000256" key="2">
    <source>
        <dbReference type="ARBA" id="ARBA00022448"/>
    </source>
</evidence>
<reference evidence="13" key="1">
    <citation type="submission" date="2021-01" db="EMBL/GenBank/DDBJ databases">
        <authorList>
            <person name="Corre E."/>
            <person name="Pelletier E."/>
            <person name="Niang G."/>
            <person name="Scheremetjew M."/>
            <person name="Finn R."/>
            <person name="Kale V."/>
            <person name="Holt S."/>
            <person name="Cochrane G."/>
            <person name="Meng A."/>
            <person name="Brown T."/>
            <person name="Cohen L."/>
        </authorList>
    </citation>
    <scope>NUCLEOTIDE SEQUENCE</scope>
    <source>
        <strain evidence="13">Clade-D-RCC2572</strain>
    </source>
</reference>
<proteinExistence type="predicted"/>
<evidence type="ECO:0000256" key="6">
    <source>
        <dbReference type="ARBA" id="ARBA00022824"/>
    </source>
</evidence>
<feature type="region of interest" description="Disordered" evidence="11">
    <location>
        <begin position="102"/>
        <end position="124"/>
    </location>
</feature>
<dbReference type="Gene3D" id="2.130.10.10">
    <property type="entry name" value="YVTN repeat-like/Quinoprotein amine dehydrogenase"/>
    <property type="match status" value="1"/>
</dbReference>
<dbReference type="PANTHER" id="PTHR23284:SF0">
    <property type="entry name" value="PROLACTIN REGULATORY ELEMENT-BINDING PROTEIN"/>
    <property type="match status" value="1"/>
</dbReference>
<sequence>MPSARQRASAGKKYGQPLYASAWLDDRTACVAGGGGKRSSGIPNRILIARVDDVDGLGEPESWTHTDEDAPQRLARHPGGKYVVCAFGGTLGVFATTRRTDASDDGVTTGVGAGASSSSSSSSGWTIEACHHELGLPARVHVTPDEREVKCAAFDASGARLALGLESGEVKILSWPSMDVEMELGAHEKGAVTDIAWSPDGTGLLTTSAENATTSNIGRGAAVWSLERGERVRTLFDESIVKSRARNVVFRGAAFAPSTNVAWTGLNLDGQGWVVKWDTKTWRVLGKSRMFRNEPISGFAVNAQGTLIAAGSSEGHVKVIDAIKFTPIKYIKGAHMIFVTTMAWNPRGNIILSGSADASGLATRINTRSWTLRLVLWFTVFVLLILGWTSVLLAFFPDPVTSALQDGDYARAAQAVADYFNEANAADDIDDVVSSAMPSLEDVTTDNAL</sequence>
<name>A0A7S0KE58_9CHLO</name>
<gene>
    <name evidence="13" type="ORF">OMED0929_LOCUS1830</name>
</gene>
<feature type="compositionally biased region" description="Low complexity" evidence="11">
    <location>
        <begin position="105"/>
        <end position="124"/>
    </location>
</feature>
<feature type="transmembrane region" description="Helical" evidence="12">
    <location>
        <begin position="374"/>
        <end position="396"/>
    </location>
</feature>
<dbReference type="GO" id="GO:0005085">
    <property type="term" value="F:guanyl-nucleotide exchange factor activity"/>
    <property type="evidence" value="ECO:0007669"/>
    <property type="project" value="InterPro"/>
</dbReference>
<dbReference type="InterPro" id="IPR001680">
    <property type="entry name" value="WD40_rpt"/>
</dbReference>
<evidence type="ECO:0000256" key="8">
    <source>
        <dbReference type="ARBA" id="ARBA00022927"/>
    </source>
</evidence>
<evidence type="ECO:0000256" key="10">
    <source>
        <dbReference type="ARBA" id="ARBA00023136"/>
    </source>
</evidence>
<evidence type="ECO:0000256" key="11">
    <source>
        <dbReference type="SAM" id="MobiDB-lite"/>
    </source>
</evidence>
<evidence type="ECO:0000313" key="13">
    <source>
        <dbReference type="EMBL" id="CAD8578618.1"/>
    </source>
</evidence>
<organism evidence="13">
    <name type="scientific">Ostreococcus mediterraneus</name>
    <dbReference type="NCBI Taxonomy" id="1486918"/>
    <lineage>
        <taxon>Eukaryota</taxon>
        <taxon>Viridiplantae</taxon>
        <taxon>Chlorophyta</taxon>
        <taxon>Mamiellophyceae</taxon>
        <taxon>Mamiellales</taxon>
        <taxon>Bathycoccaceae</taxon>
        <taxon>Ostreococcus</taxon>
    </lineage>
</organism>
<evidence type="ECO:0000256" key="4">
    <source>
        <dbReference type="ARBA" id="ARBA00022692"/>
    </source>
</evidence>
<keyword evidence="10 12" id="KW-0472">Membrane</keyword>